<feature type="transmembrane region" description="Helical" evidence="1">
    <location>
        <begin position="69"/>
        <end position="92"/>
    </location>
</feature>
<name>U2DUM0_9BACE</name>
<evidence type="ECO:0000313" key="3">
    <source>
        <dbReference type="Proteomes" id="UP000016496"/>
    </source>
</evidence>
<keyword evidence="1" id="KW-1133">Transmembrane helix</keyword>
<organism evidence="2 3">
    <name type="scientific">Bacteroides pyogenes F0041</name>
    <dbReference type="NCBI Taxonomy" id="1321819"/>
    <lineage>
        <taxon>Bacteria</taxon>
        <taxon>Pseudomonadati</taxon>
        <taxon>Bacteroidota</taxon>
        <taxon>Bacteroidia</taxon>
        <taxon>Bacteroidales</taxon>
        <taxon>Bacteroidaceae</taxon>
        <taxon>Bacteroides</taxon>
    </lineage>
</organism>
<evidence type="ECO:0000313" key="2">
    <source>
        <dbReference type="EMBL" id="ERI85332.1"/>
    </source>
</evidence>
<feature type="transmembrane region" description="Helical" evidence="1">
    <location>
        <begin position="177"/>
        <end position="199"/>
    </location>
</feature>
<accession>U2DUM0</accession>
<protein>
    <recommendedName>
        <fullName evidence="4">Transmembrane protein</fullName>
    </recommendedName>
</protein>
<feature type="transmembrane region" description="Helical" evidence="1">
    <location>
        <begin position="211"/>
        <end position="230"/>
    </location>
</feature>
<dbReference type="PATRIC" id="fig|1321819.3.peg.1748"/>
<evidence type="ECO:0000256" key="1">
    <source>
        <dbReference type="SAM" id="Phobius"/>
    </source>
</evidence>
<dbReference type="EMBL" id="AWSV01000096">
    <property type="protein sequence ID" value="ERI85332.1"/>
    <property type="molecule type" value="Genomic_DNA"/>
</dbReference>
<feature type="transmembrane region" description="Helical" evidence="1">
    <location>
        <begin position="113"/>
        <end position="134"/>
    </location>
</feature>
<reference evidence="2 3" key="1">
    <citation type="submission" date="2013-08" db="EMBL/GenBank/DDBJ databases">
        <authorList>
            <person name="Weinstock G."/>
            <person name="Sodergren E."/>
            <person name="Wylie T."/>
            <person name="Fulton L."/>
            <person name="Fulton R."/>
            <person name="Fronick C."/>
            <person name="O'Laughlin M."/>
            <person name="Godfrey J."/>
            <person name="Miner T."/>
            <person name="Herter B."/>
            <person name="Appelbaum E."/>
            <person name="Cordes M."/>
            <person name="Lek S."/>
            <person name="Wollam A."/>
            <person name="Pepin K.H."/>
            <person name="Palsikar V.B."/>
            <person name="Mitreva M."/>
            <person name="Wilson R.K."/>
        </authorList>
    </citation>
    <scope>NUCLEOTIDE SEQUENCE [LARGE SCALE GENOMIC DNA]</scope>
    <source>
        <strain evidence="2 3">F0041</strain>
    </source>
</reference>
<evidence type="ECO:0008006" key="4">
    <source>
        <dbReference type="Google" id="ProtNLM"/>
    </source>
</evidence>
<dbReference type="AlphaFoldDB" id="U2DUM0"/>
<dbReference type="Proteomes" id="UP000016496">
    <property type="component" value="Unassembled WGS sequence"/>
</dbReference>
<feature type="transmembrane region" description="Helical" evidence="1">
    <location>
        <begin position="250"/>
        <end position="271"/>
    </location>
</feature>
<sequence>MKNTFFNLSRFTNLCRKNMVEDWRANLLRLLVLYGVMTVILVWYGYIVYHNYKSYSIQYTKTDPVWEFVALAFLWFLFGFGALSASFTMENMKSKASRLSSLMIPATSFEKYFSRWLVSTVVFLFLFLIAFKLADYTRVIIYRFSYPKIETIEAFPLTGWVDRTSVHYVFVFRKMHMLIFIFALYLYVQSLFVLGSVIWPKNSFLKTFASGSIIAFLYFGTIILLIDMFSDPTLHYDTPLSLWTDAERSALFSVLAVLGALFNWVLGYFRFKESEIIQRM</sequence>
<comment type="caution">
    <text evidence="2">The sequence shown here is derived from an EMBL/GenBank/DDBJ whole genome shotgun (WGS) entry which is preliminary data.</text>
</comment>
<keyword evidence="1" id="KW-0472">Membrane</keyword>
<keyword evidence="1" id="KW-0812">Transmembrane</keyword>
<dbReference type="HOGENOM" id="CLU_089882_0_0_10"/>
<proteinExistence type="predicted"/>
<gene>
    <name evidence="2" type="ORF">HMPREF1981_01889</name>
</gene>
<feature type="transmembrane region" description="Helical" evidence="1">
    <location>
        <begin position="27"/>
        <end position="49"/>
    </location>
</feature>